<dbReference type="AlphaFoldDB" id="A0A2A2KQ22"/>
<dbReference type="Proteomes" id="UP000218231">
    <property type="component" value="Unassembled WGS sequence"/>
</dbReference>
<evidence type="ECO:0000256" key="1">
    <source>
        <dbReference type="SAM" id="MobiDB-lite"/>
    </source>
</evidence>
<reference evidence="2 3" key="1">
    <citation type="journal article" date="2017" name="Curr. Biol.">
        <title>Genome architecture and evolution of a unichromosomal asexual nematode.</title>
        <authorList>
            <person name="Fradin H."/>
            <person name="Zegar C."/>
            <person name="Gutwein M."/>
            <person name="Lucas J."/>
            <person name="Kovtun M."/>
            <person name="Corcoran D."/>
            <person name="Baugh L.R."/>
            <person name="Kiontke K."/>
            <person name="Gunsalus K."/>
            <person name="Fitch D.H."/>
            <person name="Piano F."/>
        </authorList>
    </citation>
    <scope>NUCLEOTIDE SEQUENCE [LARGE SCALE GENOMIC DNA]</scope>
    <source>
        <strain evidence="2">PF1309</strain>
    </source>
</reference>
<keyword evidence="3" id="KW-1185">Reference proteome</keyword>
<protein>
    <submittedName>
        <fullName evidence="2">Uncharacterized protein</fullName>
    </submittedName>
</protein>
<name>A0A2A2KQ22_9BILA</name>
<evidence type="ECO:0000313" key="3">
    <source>
        <dbReference type="Proteomes" id="UP000218231"/>
    </source>
</evidence>
<organism evidence="2 3">
    <name type="scientific">Diploscapter pachys</name>
    <dbReference type="NCBI Taxonomy" id="2018661"/>
    <lineage>
        <taxon>Eukaryota</taxon>
        <taxon>Metazoa</taxon>
        <taxon>Ecdysozoa</taxon>
        <taxon>Nematoda</taxon>
        <taxon>Chromadorea</taxon>
        <taxon>Rhabditida</taxon>
        <taxon>Rhabditina</taxon>
        <taxon>Rhabditomorpha</taxon>
        <taxon>Rhabditoidea</taxon>
        <taxon>Rhabditidae</taxon>
        <taxon>Diploscapter</taxon>
    </lineage>
</organism>
<evidence type="ECO:0000313" key="2">
    <source>
        <dbReference type="EMBL" id="PAV76035.1"/>
    </source>
</evidence>
<feature type="compositionally biased region" description="Polar residues" evidence="1">
    <location>
        <begin position="15"/>
        <end position="27"/>
    </location>
</feature>
<sequence length="158" mass="17671">MVQTIQEAAGEKQESTGTTSDAQSKNGENAPGPGTASGTCGTKQVFLKFEKFWILEIPRNWKIFRKGSDVRVIVVNLIYRILDNPNSLANKRDYIGLPDGTNAVCAHGGRHLYGLAREPSRRMHRHQCGWQKQARKLGKTRKFLAFENMTFHGLSGRA</sequence>
<comment type="caution">
    <text evidence="2">The sequence shown here is derived from an EMBL/GenBank/DDBJ whole genome shotgun (WGS) entry which is preliminary data.</text>
</comment>
<gene>
    <name evidence="2" type="ORF">WR25_02850</name>
</gene>
<feature type="region of interest" description="Disordered" evidence="1">
    <location>
        <begin position="1"/>
        <end position="38"/>
    </location>
</feature>
<proteinExistence type="predicted"/>
<dbReference type="EMBL" id="LIAE01007971">
    <property type="protein sequence ID" value="PAV76035.1"/>
    <property type="molecule type" value="Genomic_DNA"/>
</dbReference>
<accession>A0A2A2KQ22</accession>